<dbReference type="eggNOG" id="ENOG502QW97">
    <property type="taxonomic scope" value="Eukaryota"/>
</dbReference>
<dbReference type="Proteomes" id="UP000008672">
    <property type="component" value="Unassembled WGS sequence"/>
</dbReference>
<evidence type="ECO:0000256" key="9">
    <source>
        <dbReference type="RuleBase" id="RU000688"/>
    </source>
</evidence>
<dbReference type="GO" id="GO:0019722">
    <property type="term" value="P:calcium-mediated signaling"/>
    <property type="evidence" value="ECO:0007669"/>
    <property type="project" value="TreeGrafter"/>
</dbReference>
<dbReference type="CDD" id="cd15376">
    <property type="entry name" value="7tmA_P2Y11"/>
    <property type="match status" value="1"/>
</dbReference>
<dbReference type="Ensembl" id="ENSLACT00000013649.1">
    <property type="protein sequence ID" value="ENSLACP00000013553.1"/>
    <property type="gene ID" value="ENSLACG00000011934.1"/>
</dbReference>
<evidence type="ECO:0000313" key="13">
    <source>
        <dbReference type="Proteomes" id="UP000008672"/>
    </source>
</evidence>
<evidence type="ECO:0000259" key="11">
    <source>
        <dbReference type="PROSITE" id="PS50262"/>
    </source>
</evidence>
<feature type="domain" description="G-protein coupled receptors family 1 profile" evidence="11">
    <location>
        <begin position="38"/>
        <end position="293"/>
    </location>
</feature>
<dbReference type="GO" id="GO:0030594">
    <property type="term" value="F:neurotransmitter receptor activity"/>
    <property type="evidence" value="ECO:0007669"/>
    <property type="project" value="InterPro"/>
</dbReference>
<accession>H3AV82</accession>
<comment type="similarity">
    <text evidence="9">Belongs to the G-protein coupled receptor 1 family.</text>
</comment>
<dbReference type="PROSITE" id="PS50262">
    <property type="entry name" value="G_PROTEIN_RECEP_F1_2"/>
    <property type="match status" value="1"/>
</dbReference>
<reference evidence="12" key="2">
    <citation type="submission" date="2025-08" db="UniProtKB">
        <authorList>
            <consortium name="Ensembl"/>
        </authorList>
    </citation>
    <scope>IDENTIFICATION</scope>
</reference>
<dbReference type="InterPro" id="IPR027677">
    <property type="entry name" value="P2Y11_rcpt"/>
</dbReference>
<dbReference type="GO" id="GO:0005886">
    <property type="term" value="C:plasma membrane"/>
    <property type="evidence" value="ECO:0007669"/>
    <property type="project" value="UniProtKB-SubCell"/>
</dbReference>
<keyword evidence="6 10" id="KW-0472">Membrane</keyword>
<dbReference type="GO" id="GO:0045031">
    <property type="term" value="F:G protein-coupled ATP receptor activity"/>
    <property type="evidence" value="ECO:0007669"/>
    <property type="project" value="InterPro"/>
</dbReference>
<dbReference type="PRINTS" id="PR00237">
    <property type="entry name" value="GPCRRHODOPSN"/>
</dbReference>
<evidence type="ECO:0000256" key="8">
    <source>
        <dbReference type="ARBA" id="ARBA00023224"/>
    </source>
</evidence>
<protein>
    <submittedName>
        <fullName evidence="12">Purinergic receptor P2Y11</fullName>
    </submittedName>
</protein>
<feature type="transmembrane region" description="Helical" evidence="10">
    <location>
        <begin position="140"/>
        <end position="159"/>
    </location>
</feature>
<dbReference type="GeneTree" id="ENSGT01030000234621"/>
<proteinExistence type="inferred from homology"/>
<dbReference type="InParanoid" id="H3AV82"/>
<evidence type="ECO:0000256" key="3">
    <source>
        <dbReference type="ARBA" id="ARBA00022692"/>
    </source>
</evidence>
<dbReference type="Pfam" id="PF00001">
    <property type="entry name" value="7tm_1"/>
    <property type="match status" value="1"/>
</dbReference>
<evidence type="ECO:0000256" key="1">
    <source>
        <dbReference type="ARBA" id="ARBA00004651"/>
    </source>
</evidence>
<evidence type="ECO:0000256" key="5">
    <source>
        <dbReference type="ARBA" id="ARBA00023040"/>
    </source>
</evidence>
<evidence type="ECO:0000256" key="10">
    <source>
        <dbReference type="SAM" id="Phobius"/>
    </source>
</evidence>
<comment type="subcellular location">
    <subcellularLocation>
        <location evidence="1">Cell membrane</location>
        <topology evidence="1">Multi-pass membrane protein</topology>
    </subcellularLocation>
</comment>
<dbReference type="PANTHER" id="PTHR24231">
    <property type="entry name" value="PURINOCEPTOR-RELATED G-PROTEIN COUPLED RECEPTOR"/>
    <property type="match status" value="1"/>
</dbReference>
<dbReference type="InterPro" id="IPR017452">
    <property type="entry name" value="GPCR_Rhodpsn_7TM"/>
</dbReference>
<dbReference type="EMBL" id="AFYH01166298">
    <property type="status" value="NOT_ANNOTATED_CDS"/>
    <property type="molecule type" value="Genomic_DNA"/>
</dbReference>
<keyword evidence="13" id="KW-1185">Reference proteome</keyword>
<feature type="transmembrane region" description="Helical" evidence="10">
    <location>
        <begin position="105"/>
        <end position="128"/>
    </location>
</feature>
<keyword evidence="4 10" id="KW-1133">Transmembrane helix</keyword>
<dbReference type="PRINTS" id="PR01157">
    <property type="entry name" value="P2YPURNOCPTR"/>
</dbReference>
<reference evidence="13" key="1">
    <citation type="submission" date="2011-08" db="EMBL/GenBank/DDBJ databases">
        <title>The draft genome of Latimeria chalumnae.</title>
        <authorList>
            <person name="Di Palma F."/>
            <person name="Alfoldi J."/>
            <person name="Johnson J."/>
            <person name="Berlin A."/>
            <person name="Gnerre S."/>
            <person name="Jaffe D."/>
            <person name="MacCallum I."/>
            <person name="Young S."/>
            <person name="Walker B.J."/>
            <person name="Lander E."/>
            <person name="Lindblad-Toh K."/>
        </authorList>
    </citation>
    <scope>NUCLEOTIDE SEQUENCE [LARGE SCALE GENOMIC DNA]</scope>
    <source>
        <strain evidence="13">Wild caught</strain>
    </source>
</reference>
<reference evidence="12" key="3">
    <citation type="submission" date="2025-09" db="UniProtKB">
        <authorList>
            <consortium name="Ensembl"/>
        </authorList>
    </citation>
    <scope>IDENTIFICATION</scope>
</reference>
<evidence type="ECO:0000256" key="6">
    <source>
        <dbReference type="ARBA" id="ARBA00023136"/>
    </source>
</evidence>
<name>H3AV82_LATCH</name>
<dbReference type="InterPro" id="IPR000276">
    <property type="entry name" value="GPCR_Rhodpsn"/>
</dbReference>
<keyword evidence="7 9" id="KW-0675">Receptor</keyword>
<keyword evidence="5 9" id="KW-0297">G-protein coupled receptor</keyword>
<keyword evidence="8 9" id="KW-0807">Transducer</keyword>
<feature type="transmembrane region" description="Helical" evidence="10">
    <location>
        <begin position="59"/>
        <end position="82"/>
    </location>
</feature>
<feature type="transmembrane region" description="Helical" evidence="10">
    <location>
        <begin position="191"/>
        <end position="217"/>
    </location>
</feature>
<evidence type="ECO:0000256" key="4">
    <source>
        <dbReference type="ARBA" id="ARBA00022989"/>
    </source>
</evidence>
<feature type="transmembrane region" description="Helical" evidence="10">
    <location>
        <begin position="229"/>
        <end position="251"/>
    </location>
</feature>
<dbReference type="OMA" id="GSNKTRC"/>
<dbReference type="PROSITE" id="PS00237">
    <property type="entry name" value="G_PROTEIN_RECEP_F1_1"/>
    <property type="match status" value="1"/>
</dbReference>
<feature type="transmembrane region" description="Helical" evidence="10">
    <location>
        <begin position="23"/>
        <end position="47"/>
    </location>
</feature>
<gene>
    <name evidence="12" type="primary">LOC102367161</name>
</gene>
<dbReference type="PANTHER" id="PTHR24231:SF46">
    <property type="entry name" value="P2Y PURINOCEPTOR 11"/>
    <property type="match status" value="1"/>
</dbReference>
<dbReference type="GO" id="GO:0023041">
    <property type="term" value="P:neuronal signal transduction"/>
    <property type="evidence" value="ECO:0007669"/>
    <property type="project" value="InterPro"/>
</dbReference>
<dbReference type="SUPFAM" id="SSF81321">
    <property type="entry name" value="Family A G protein-coupled receptor-like"/>
    <property type="match status" value="1"/>
</dbReference>
<dbReference type="Gene3D" id="1.20.1070.10">
    <property type="entry name" value="Rhodopsin 7-helix transmembrane proteins"/>
    <property type="match status" value="1"/>
</dbReference>
<keyword evidence="2" id="KW-1003">Cell membrane</keyword>
<evidence type="ECO:0000256" key="2">
    <source>
        <dbReference type="ARBA" id="ARBA00022475"/>
    </source>
</evidence>
<dbReference type="AlphaFoldDB" id="H3AV82"/>
<organism evidence="12 13">
    <name type="scientific">Latimeria chalumnae</name>
    <name type="common">Coelacanth</name>
    <dbReference type="NCBI Taxonomy" id="7897"/>
    <lineage>
        <taxon>Eukaryota</taxon>
        <taxon>Metazoa</taxon>
        <taxon>Chordata</taxon>
        <taxon>Craniata</taxon>
        <taxon>Vertebrata</taxon>
        <taxon>Euteleostomi</taxon>
        <taxon>Coelacanthiformes</taxon>
        <taxon>Coelacanthidae</taxon>
        <taxon>Latimeria</taxon>
    </lineage>
</organism>
<evidence type="ECO:0000256" key="7">
    <source>
        <dbReference type="ARBA" id="ARBA00023170"/>
    </source>
</evidence>
<evidence type="ECO:0000313" key="12">
    <source>
        <dbReference type="Ensembl" id="ENSLACP00000013553.1"/>
    </source>
</evidence>
<dbReference type="FunCoup" id="H3AV82">
    <property type="interactions" value="637"/>
</dbReference>
<keyword evidence="3 9" id="KW-0812">Transmembrane</keyword>
<sequence length="333" mass="37961">RIEKGMCNYNASNVSFASFQKDFLPPVFGIEFLLALLGNSLAMWLLYTREKTWHTGIIYAFNLAVNDLLYVLSLPLLMVYYLNNKDWIFGNVVCKLERFLFTCNFYGSIFFVTCISFNRYIGIVHPFFSHGKVHPKHAKMVSLAVWVLIFTSSTPVLFFSTTDVTKEQKNKTECLGSSANDMLYTYFPYSLSMAVLGCGLPFLITLASYVAIFWTVFKNETISMLEKKKIAYMITIVVILYAVSFLPYSILRNINLYRRMKCFLPESSLDIHKAYQVTKGLVTLNMCIHPLLYASVATSIRSICRRTEKSEATVTEQIGIQTARPGDAHLHLG</sequence>
<dbReference type="STRING" id="7897.ENSLACP00000013553"/>
<dbReference type="HOGENOM" id="CLU_009579_8_2_1"/>